<dbReference type="Proteomes" id="UP000663792">
    <property type="component" value="Unassembled WGS sequence"/>
</dbReference>
<reference evidence="3" key="1">
    <citation type="submission" date="2021-01" db="EMBL/GenBank/DDBJ databases">
        <title>YIM 132084 draft genome.</title>
        <authorList>
            <person name="An D."/>
        </authorList>
    </citation>
    <scope>NUCLEOTIDE SEQUENCE</scope>
    <source>
        <strain evidence="3">YIM 132084</strain>
    </source>
</reference>
<feature type="compositionally biased region" description="Low complexity" evidence="1">
    <location>
        <begin position="89"/>
        <end position="105"/>
    </location>
</feature>
<dbReference type="PANTHER" id="PTHR39339">
    <property type="entry name" value="SLR1444 PROTEIN"/>
    <property type="match status" value="1"/>
</dbReference>
<dbReference type="InterPro" id="IPR038186">
    <property type="entry name" value="CHAD_dom_sf"/>
</dbReference>
<comment type="caution">
    <text evidence="3">The sequence shown here is derived from an EMBL/GenBank/DDBJ whole genome shotgun (WGS) entry which is preliminary data.</text>
</comment>
<dbReference type="AlphaFoldDB" id="A0A938YEW3"/>
<dbReference type="RefSeq" id="WP_205261210.1">
    <property type="nucleotide sequence ID" value="NZ_JAERWK010000016.1"/>
</dbReference>
<dbReference type="PANTHER" id="PTHR39339:SF1">
    <property type="entry name" value="CHAD DOMAIN-CONTAINING PROTEIN"/>
    <property type="match status" value="1"/>
</dbReference>
<feature type="region of interest" description="Disordered" evidence="1">
    <location>
        <begin position="1"/>
        <end position="208"/>
    </location>
</feature>
<evidence type="ECO:0000313" key="3">
    <source>
        <dbReference type="EMBL" id="MBM9468276.1"/>
    </source>
</evidence>
<organism evidence="3 4">
    <name type="scientific">Nakamurella leprariae</name>
    <dbReference type="NCBI Taxonomy" id="2803911"/>
    <lineage>
        <taxon>Bacteria</taxon>
        <taxon>Bacillati</taxon>
        <taxon>Actinomycetota</taxon>
        <taxon>Actinomycetes</taxon>
        <taxon>Nakamurellales</taxon>
        <taxon>Nakamurellaceae</taxon>
        <taxon>Nakamurella</taxon>
    </lineage>
</organism>
<feature type="compositionally biased region" description="Low complexity" evidence="1">
    <location>
        <begin position="34"/>
        <end position="56"/>
    </location>
</feature>
<protein>
    <submittedName>
        <fullName evidence="3">CHAD domain-containing protein</fullName>
    </submittedName>
</protein>
<dbReference type="PROSITE" id="PS51708">
    <property type="entry name" value="CHAD"/>
    <property type="match status" value="1"/>
</dbReference>
<gene>
    <name evidence="3" type="ORF">JL106_13405</name>
</gene>
<feature type="compositionally biased region" description="Basic residues" evidence="1">
    <location>
        <begin position="1"/>
        <end position="11"/>
    </location>
</feature>
<keyword evidence="4" id="KW-1185">Reference proteome</keyword>
<dbReference type="SMART" id="SM00880">
    <property type="entry name" value="CHAD"/>
    <property type="match status" value="1"/>
</dbReference>
<evidence type="ECO:0000313" key="4">
    <source>
        <dbReference type="Proteomes" id="UP000663792"/>
    </source>
</evidence>
<feature type="compositionally biased region" description="Low complexity" evidence="1">
    <location>
        <begin position="142"/>
        <end position="158"/>
    </location>
</feature>
<name>A0A938YEW3_9ACTN</name>
<evidence type="ECO:0000259" key="2">
    <source>
        <dbReference type="PROSITE" id="PS51708"/>
    </source>
</evidence>
<dbReference type="InterPro" id="IPR007899">
    <property type="entry name" value="CHAD_dom"/>
</dbReference>
<proteinExistence type="predicted"/>
<accession>A0A938YEW3</accession>
<sequence>MTAPRPTRRRATGATGASDRTTDAPTMVTGPAESGTAQSGATQAGATQAGTAATRPAKTRRARSAAEATGPEHPTSPAGRKPVRKSPARSRTGAAAAAEGRGTSTTPDGPVVDTDAASRPTRRRTAATAVDGAPRTPRRRATTAARATSAASDSTPTRTPRRRAAPIPAASRAAAPAADPVVPDPDADVAETTDDTLMPPRPAPRRPGLIPTDIADALGAVLIKATGDIRKHEQGSRTGGDIEDVHKMRVATRRIRAYLKAARPVLERESADRLRADLSALAGTLGVLRDLDVMIDRMHREAVVLGDPDTAALERLIGVLDDERRTARKDLVTELDQPAYQDLLAELDQAGQSPAVSDPWADLTELASAEWRRLRKARTHLHRTHGEHPPDDDLHELRIYGKRARYASELLPTQPEIQDFLRALADFQEVLGDHQDASVLEARLRQLVEQTGDAGAAIAAGRVVQQCIETRRRARAAYPDAWQQVKAAAAVAFG</sequence>
<feature type="compositionally biased region" description="Low complexity" evidence="1">
    <location>
        <begin position="126"/>
        <end position="135"/>
    </location>
</feature>
<dbReference type="Pfam" id="PF05235">
    <property type="entry name" value="CHAD"/>
    <property type="match status" value="1"/>
</dbReference>
<dbReference type="Gene3D" id="1.40.20.10">
    <property type="entry name" value="CHAD domain"/>
    <property type="match status" value="1"/>
</dbReference>
<dbReference type="EMBL" id="JAERWK010000016">
    <property type="protein sequence ID" value="MBM9468276.1"/>
    <property type="molecule type" value="Genomic_DNA"/>
</dbReference>
<feature type="domain" description="CHAD" evidence="2">
    <location>
        <begin position="211"/>
        <end position="487"/>
    </location>
</feature>
<feature type="compositionally biased region" description="Acidic residues" evidence="1">
    <location>
        <begin position="185"/>
        <end position="194"/>
    </location>
</feature>
<evidence type="ECO:0000256" key="1">
    <source>
        <dbReference type="SAM" id="MobiDB-lite"/>
    </source>
</evidence>
<feature type="compositionally biased region" description="Low complexity" evidence="1">
    <location>
        <begin position="165"/>
        <end position="181"/>
    </location>
</feature>